<dbReference type="InterPro" id="IPR008476">
    <property type="entry name" value="PBDC1_metazoa/fungi"/>
</dbReference>
<gene>
    <name evidence="2" type="primary">EOG090X0HAI</name>
</gene>
<dbReference type="Gene3D" id="1.10.3560.10">
    <property type="entry name" value="yst0336 like domain"/>
    <property type="match status" value="1"/>
</dbReference>
<evidence type="ECO:0000259" key="1">
    <source>
        <dbReference type="Pfam" id="PF04669"/>
    </source>
</evidence>
<dbReference type="InterPro" id="IPR021148">
    <property type="entry name" value="Polysacc_synth_dom"/>
</dbReference>
<dbReference type="AlphaFoldDB" id="A0A9N6ZFP4"/>
<proteinExistence type="predicted"/>
<accession>A0A9N6ZFP4</accession>
<sequence length="170" mass="19561">MAMNIAAELGIDGVMAAATQLDRPAEEFVNDSTIEELWAIKAFEHAEIYFNLISSIDPKILRLTKMDDDIYKDFRTQFPSLNVATINEDELKSTEAKACWRTFCENYKETVEDYNYATLIRLESSKDYSEANSIIVPRVQFLALELARNKEGLNDSIRQNFKPKKLHARK</sequence>
<dbReference type="EMBL" id="OC986247">
    <property type="protein sequence ID" value="CAG4642902.1"/>
    <property type="molecule type" value="Genomic_DNA"/>
</dbReference>
<feature type="domain" description="Polysaccharide biosynthesis" evidence="1">
    <location>
        <begin position="34"/>
        <end position="158"/>
    </location>
</feature>
<dbReference type="PANTHER" id="PTHR13410:SF9">
    <property type="entry name" value="PROTEIN PBDC1"/>
    <property type="match status" value="1"/>
</dbReference>
<dbReference type="GO" id="GO:0005737">
    <property type="term" value="C:cytoplasm"/>
    <property type="evidence" value="ECO:0007669"/>
    <property type="project" value="TreeGrafter"/>
</dbReference>
<protein>
    <submittedName>
        <fullName evidence="2">EOG090X0HAI</fullName>
    </submittedName>
</protein>
<dbReference type="Pfam" id="PF04669">
    <property type="entry name" value="PBDC1"/>
    <property type="match status" value="1"/>
</dbReference>
<dbReference type="PANTHER" id="PTHR13410">
    <property type="entry name" value="PROTEIN PBDC1"/>
    <property type="match status" value="1"/>
</dbReference>
<reference evidence="2" key="1">
    <citation type="submission" date="2021-04" db="EMBL/GenBank/DDBJ databases">
        <authorList>
            <person name="Cornetti L."/>
        </authorList>
    </citation>
    <scope>NUCLEOTIDE SEQUENCE</scope>
</reference>
<organism evidence="2">
    <name type="scientific">Evadne anonyx</name>
    <dbReference type="NCBI Taxonomy" id="141404"/>
    <lineage>
        <taxon>Eukaryota</taxon>
        <taxon>Metazoa</taxon>
        <taxon>Ecdysozoa</taxon>
        <taxon>Arthropoda</taxon>
        <taxon>Crustacea</taxon>
        <taxon>Branchiopoda</taxon>
        <taxon>Diplostraca</taxon>
        <taxon>Cladocera</taxon>
        <taxon>Onychopoda</taxon>
        <taxon>Podonidae</taxon>
        <taxon>Evadne</taxon>
    </lineage>
</organism>
<name>A0A9N6ZFP4_9CRUS</name>
<evidence type="ECO:0000313" key="2">
    <source>
        <dbReference type="EMBL" id="CAG4642902.1"/>
    </source>
</evidence>
<dbReference type="InterPro" id="IPR023139">
    <property type="entry name" value="PBDC1-like_dom_sf"/>
</dbReference>